<reference evidence="4 5" key="1">
    <citation type="journal article" date="2014" name="Genome Biol. Evol.">
        <title>The secreted proteins of Achlya hypogyna and Thraustotheca clavata identify the ancestral oomycete secretome and reveal gene acquisitions by horizontal gene transfer.</title>
        <authorList>
            <person name="Misner I."/>
            <person name="Blouin N."/>
            <person name="Leonard G."/>
            <person name="Richards T.A."/>
            <person name="Lane C.E."/>
        </authorList>
    </citation>
    <scope>NUCLEOTIDE SEQUENCE [LARGE SCALE GENOMIC DNA]</scope>
    <source>
        <strain evidence="4 5">ATCC 48635</strain>
    </source>
</reference>
<dbReference type="OrthoDB" id="188771at2759"/>
<organism evidence="4 5">
    <name type="scientific">Achlya hypogyna</name>
    <name type="common">Oomycete</name>
    <name type="synonym">Protoachlya hypogyna</name>
    <dbReference type="NCBI Taxonomy" id="1202772"/>
    <lineage>
        <taxon>Eukaryota</taxon>
        <taxon>Sar</taxon>
        <taxon>Stramenopiles</taxon>
        <taxon>Oomycota</taxon>
        <taxon>Saprolegniomycetes</taxon>
        <taxon>Saprolegniales</taxon>
        <taxon>Achlyaceae</taxon>
        <taxon>Achlya</taxon>
    </lineage>
</organism>
<sequence length="244" mass="27860">MRDLWLMAVAAASTAACRIQGSDTGQCQTPDEFLQYMPFCGPLLQYTACVPMAQTLWYNHSVKSKDLFLSQMYQKLVMQRELFEQDLSLSDAKRDEWGNDGEIVPRFTENRDCQDAFRNFMCWLNFPRCDDAGVSLIMCRSVCENYFKACMQHKDLWRCGDPEFVNGYSPEVSTYANNSGVLQYYRFPYPGSPFRTNAFSSDGTQALPVCTPSLLNGAQSFNPLNNLAWLYTAMILPMAWIIYG</sequence>
<name>A0A1V9YLP0_ACHHY</name>
<evidence type="ECO:0000313" key="5">
    <source>
        <dbReference type="Proteomes" id="UP000243579"/>
    </source>
</evidence>
<proteinExistence type="predicted"/>
<dbReference type="InterPro" id="IPR036790">
    <property type="entry name" value="Frizzled_dom_sf"/>
</dbReference>
<accession>A0A1V9YLP0</accession>
<keyword evidence="5" id="KW-1185">Reference proteome</keyword>
<evidence type="ECO:0000259" key="3">
    <source>
        <dbReference type="PROSITE" id="PS50038"/>
    </source>
</evidence>
<dbReference type="InterPro" id="IPR020067">
    <property type="entry name" value="Frizzled_dom"/>
</dbReference>
<keyword evidence="1" id="KW-1015">Disulfide bond</keyword>
<evidence type="ECO:0000256" key="2">
    <source>
        <dbReference type="SAM" id="SignalP"/>
    </source>
</evidence>
<feature type="signal peptide" evidence="2">
    <location>
        <begin position="1"/>
        <end position="21"/>
    </location>
</feature>
<keyword evidence="2" id="KW-0732">Signal</keyword>
<dbReference type="Proteomes" id="UP000243579">
    <property type="component" value="Unassembled WGS sequence"/>
</dbReference>
<evidence type="ECO:0000256" key="1">
    <source>
        <dbReference type="ARBA" id="ARBA00023157"/>
    </source>
</evidence>
<feature type="chain" id="PRO_5012076896" description="FZ domain-containing protein" evidence="2">
    <location>
        <begin position="22"/>
        <end position="244"/>
    </location>
</feature>
<protein>
    <recommendedName>
        <fullName evidence="3">FZ domain-containing protein</fullName>
    </recommendedName>
</protein>
<feature type="domain" description="FZ" evidence="3">
    <location>
        <begin position="35"/>
        <end position="150"/>
    </location>
</feature>
<dbReference type="Gene3D" id="1.10.2000.10">
    <property type="entry name" value="Frizzled cysteine-rich domain"/>
    <property type="match status" value="1"/>
</dbReference>
<dbReference type="AlphaFoldDB" id="A0A1V9YLP0"/>
<dbReference type="EMBL" id="JNBR01001491">
    <property type="protein sequence ID" value="OQR86630.1"/>
    <property type="molecule type" value="Genomic_DNA"/>
</dbReference>
<dbReference type="SUPFAM" id="SSF63501">
    <property type="entry name" value="Frizzled cysteine-rich domain"/>
    <property type="match status" value="1"/>
</dbReference>
<evidence type="ECO:0000313" key="4">
    <source>
        <dbReference type="EMBL" id="OQR86630.1"/>
    </source>
</evidence>
<dbReference type="PROSITE" id="PS50038">
    <property type="entry name" value="FZ"/>
    <property type="match status" value="1"/>
</dbReference>
<gene>
    <name evidence="4" type="ORF">ACHHYP_10319</name>
</gene>
<dbReference type="PROSITE" id="PS51257">
    <property type="entry name" value="PROKAR_LIPOPROTEIN"/>
    <property type="match status" value="1"/>
</dbReference>
<comment type="caution">
    <text evidence="4">The sequence shown here is derived from an EMBL/GenBank/DDBJ whole genome shotgun (WGS) entry which is preliminary data.</text>
</comment>